<dbReference type="Pfam" id="PF00411">
    <property type="entry name" value="Ribosomal_S11"/>
    <property type="match status" value="1"/>
</dbReference>
<evidence type="ECO:0000256" key="7">
    <source>
        <dbReference type="ARBA" id="ARBA00035317"/>
    </source>
</evidence>
<dbReference type="InterPro" id="IPR019981">
    <property type="entry name" value="Ribosomal_uS11_bac-type"/>
</dbReference>
<dbReference type="SUPFAM" id="SSF53137">
    <property type="entry name" value="Translational machinery components"/>
    <property type="match status" value="1"/>
</dbReference>
<dbReference type="Gene3D" id="3.30.420.80">
    <property type="entry name" value="Ribosomal protein S11"/>
    <property type="match status" value="1"/>
</dbReference>
<proteinExistence type="inferred from homology"/>
<protein>
    <recommendedName>
        <fullName evidence="6">Small ribosomal subunit protein uS11</fullName>
    </recommendedName>
    <alternativeName>
        <fullName evidence="7">30S ribosomal protein S11</fullName>
    </alternativeName>
</protein>
<dbReference type="GO" id="GO:1990904">
    <property type="term" value="C:ribonucleoprotein complex"/>
    <property type="evidence" value="ECO:0007669"/>
    <property type="project" value="UniProtKB-KW"/>
</dbReference>
<dbReference type="InterPro" id="IPR018102">
    <property type="entry name" value="Ribosomal_uS11_CS"/>
</dbReference>
<dbReference type="HAMAP" id="MF_01310">
    <property type="entry name" value="Ribosomal_uS11"/>
    <property type="match status" value="1"/>
</dbReference>
<dbReference type="GO" id="GO:0006412">
    <property type="term" value="P:translation"/>
    <property type="evidence" value="ECO:0007669"/>
    <property type="project" value="InterPro"/>
</dbReference>
<dbReference type="PROSITE" id="PS00054">
    <property type="entry name" value="RIBOSOMAL_S11"/>
    <property type="match status" value="1"/>
</dbReference>
<dbReference type="NCBIfam" id="NF003698">
    <property type="entry name" value="PRK05309.1"/>
    <property type="match status" value="1"/>
</dbReference>
<feature type="non-terminal residue" evidence="9">
    <location>
        <position position="1"/>
    </location>
</feature>
<evidence type="ECO:0000256" key="1">
    <source>
        <dbReference type="ARBA" id="ARBA00006194"/>
    </source>
</evidence>
<dbReference type="EMBL" id="DPPF01000072">
    <property type="protein sequence ID" value="HCW92722.1"/>
    <property type="molecule type" value="Genomic_DNA"/>
</dbReference>
<evidence type="ECO:0000256" key="3">
    <source>
        <dbReference type="ARBA" id="ARBA00022884"/>
    </source>
</evidence>
<evidence type="ECO:0000256" key="8">
    <source>
        <dbReference type="RuleBase" id="RU003629"/>
    </source>
</evidence>
<organism evidence="9 10">
    <name type="scientific">Flexistipes sinusarabici</name>
    <dbReference type="NCBI Taxonomy" id="2352"/>
    <lineage>
        <taxon>Bacteria</taxon>
        <taxon>Pseudomonadati</taxon>
        <taxon>Deferribacterota</taxon>
        <taxon>Deferribacteres</taxon>
        <taxon>Deferribacterales</taxon>
        <taxon>Flexistipitaceae</taxon>
        <taxon>Flexistipes</taxon>
    </lineage>
</organism>
<dbReference type="InterPro" id="IPR036967">
    <property type="entry name" value="Ribosomal_uS11_sf"/>
</dbReference>
<reference evidence="9 10" key="1">
    <citation type="journal article" date="2018" name="Nat. Biotechnol.">
        <title>A standardized bacterial taxonomy based on genome phylogeny substantially revises the tree of life.</title>
        <authorList>
            <person name="Parks D.H."/>
            <person name="Chuvochina M."/>
            <person name="Waite D.W."/>
            <person name="Rinke C."/>
            <person name="Skarshewski A."/>
            <person name="Chaumeil P.A."/>
            <person name="Hugenholtz P."/>
        </authorList>
    </citation>
    <scope>NUCLEOTIDE SEQUENCE [LARGE SCALE GENOMIC DNA]</scope>
    <source>
        <strain evidence="9">UBA8672</strain>
    </source>
</reference>
<keyword evidence="2" id="KW-0699">rRNA-binding</keyword>
<keyword evidence="3" id="KW-0694">RNA-binding</keyword>
<comment type="caution">
    <text evidence="9">The sequence shown here is derived from an EMBL/GenBank/DDBJ whole genome shotgun (WGS) entry which is preliminary data.</text>
</comment>
<comment type="similarity">
    <text evidence="1 8">Belongs to the universal ribosomal protein uS11 family.</text>
</comment>
<dbReference type="PIRSF" id="PIRSF002131">
    <property type="entry name" value="Ribosomal_S11"/>
    <property type="match status" value="1"/>
</dbReference>
<dbReference type="InterPro" id="IPR001971">
    <property type="entry name" value="Ribosomal_uS11"/>
</dbReference>
<keyword evidence="4 8" id="KW-0689">Ribosomal protein</keyword>
<evidence type="ECO:0000256" key="5">
    <source>
        <dbReference type="ARBA" id="ARBA00023274"/>
    </source>
</evidence>
<dbReference type="GO" id="GO:0003735">
    <property type="term" value="F:structural constituent of ribosome"/>
    <property type="evidence" value="ECO:0007669"/>
    <property type="project" value="InterPro"/>
</dbReference>
<dbReference type="Proteomes" id="UP000262325">
    <property type="component" value="Unassembled WGS sequence"/>
</dbReference>
<accession>A0A3D5QC34</accession>
<evidence type="ECO:0000256" key="6">
    <source>
        <dbReference type="ARBA" id="ARBA00035160"/>
    </source>
</evidence>
<dbReference type="PANTHER" id="PTHR11759">
    <property type="entry name" value="40S RIBOSOMAL PROTEIN S14/30S RIBOSOMAL PROTEIN S11"/>
    <property type="match status" value="1"/>
</dbReference>
<evidence type="ECO:0000313" key="10">
    <source>
        <dbReference type="Proteomes" id="UP000262325"/>
    </source>
</evidence>
<dbReference type="NCBIfam" id="TIGR03632">
    <property type="entry name" value="uS11_bact"/>
    <property type="match status" value="1"/>
</dbReference>
<dbReference type="AlphaFoldDB" id="A0A3D5QC34"/>
<gene>
    <name evidence="9" type="ORF">DHM44_03475</name>
</gene>
<dbReference type="FunFam" id="3.30.420.80:FF:000010">
    <property type="entry name" value="30S ribosomal protein S11"/>
    <property type="match status" value="1"/>
</dbReference>
<name>A0A3D5QC34_FLESI</name>
<dbReference type="GO" id="GO:0019843">
    <property type="term" value="F:rRNA binding"/>
    <property type="evidence" value="ECO:0007669"/>
    <property type="project" value="UniProtKB-KW"/>
</dbReference>
<sequence>KGVAHIQSTFNNTIITFTDINGNVVCWSACGGEGFKNSRKSTPYAAQLAAESAAKKALDNGMREVEINVKGPGAGRENAIRAIQSAGIKITVIRDTTPVPHNGCRPRKKRRV</sequence>
<evidence type="ECO:0000256" key="2">
    <source>
        <dbReference type="ARBA" id="ARBA00022730"/>
    </source>
</evidence>
<evidence type="ECO:0000256" key="4">
    <source>
        <dbReference type="ARBA" id="ARBA00022980"/>
    </source>
</evidence>
<dbReference type="GO" id="GO:0005840">
    <property type="term" value="C:ribosome"/>
    <property type="evidence" value="ECO:0007669"/>
    <property type="project" value="UniProtKB-KW"/>
</dbReference>
<keyword evidence="5 8" id="KW-0687">Ribonucleoprotein</keyword>
<evidence type="ECO:0000313" key="9">
    <source>
        <dbReference type="EMBL" id="HCW92722.1"/>
    </source>
</evidence>